<dbReference type="AlphaFoldDB" id="A0A0F9SIM4"/>
<evidence type="ECO:0000313" key="1">
    <source>
        <dbReference type="EMBL" id="KKN62167.1"/>
    </source>
</evidence>
<reference evidence="1" key="1">
    <citation type="journal article" date="2015" name="Nature">
        <title>Complex archaea that bridge the gap between prokaryotes and eukaryotes.</title>
        <authorList>
            <person name="Spang A."/>
            <person name="Saw J.H."/>
            <person name="Jorgensen S.L."/>
            <person name="Zaremba-Niedzwiedzka K."/>
            <person name="Martijn J."/>
            <person name="Lind A.E."/>
            <person name="van Eijk R."/>
            <person name="Schleper C."/>
            <person name="Guy L."/>
            <person name="Ettema T.J."/>
        </authorList>
    </citation>
    <scope>NUCLEOTIDE SEQUENCE</scope>
</reference>
<accession>A0A0F9SIM4</accession>
<dbReference type="EMBL" id="LAZR01000633">
    <property type="protein sequence ID" value="KKN62167.1"/>
    <property type="molecule type" value="Genomic_DNA"/>
</dbReference>
<name>A0A0F9SIM4_9ZZZZ</name>
<organism evidence="1">
    <name type="scientific">marine sediment metagenome</name>
    <dbReference type="NCBI Taxonomy" id="412755"/>
    <lineage>
        <taxon>unclassified sequences</taxon>
        <taxon>metagenomes</taxon>
        <taxon>ecological metagenomes</taxon>
    </lineage>
</organism>
<sequence length="95" mass="10498">MDYTKGKWEVTKHNPLSNWVVDVNPSDLINRIPIAQCFENVADANLIASAPRLLEELSSLIHRFRVISEIAGLPTDKIDSELEGANKAIAKAEGK</sequence>
<proteinExistence type="predicted"/>
<comment type="caution">
    <text evidence="1">The sequence shown here is derived from an EMBL/GenBank/DDBJ whole genome shotgun (WGS) entry which is preliminary data.</text>
</comment>
<protein>
    <submittedName>
        <fullName evidence="1">Uncharacterized protein</fullName>
    </submittedName>
</protein>
<gene>
    <name evidence="1" type="ORF">LCGC14_0514460</name>
</gene>